<accession>A0A0F9EDH9</accession>
<evidence type="ECO:0000259" key="1">
    <source>
        <dbReference type="PROSITE" id="PS51146"/>
    </source>
</evidence>
<dbReference type="GO" id="GO:0005524">
    <property type="term" value="F:ATP binding"/>
    <property type="evidence" value="ECO:0007669"/>
    <property type="project" value="InterPro"/>
</dbReference>
<dbReference type="Pfam" id="PF06745">
    <property type="entry name" value="ATPase"/>
    <property type="match status" value="1"/>
</dbReference>
<gene>
    <name evidence="2" type="ORF">LCGC14_2166870</name>
</gene>
<name>A0A0F9EDH9_9ZZZZ</name>
<dbReference type="PANTHER" id="PTHR42926:SF1">
    <property type="entry name" value="CIRCADIAN CLOCK OSCILLATOR PROTEIN KAIC 1"/>
    <property type="match status" value="1"/>
</dbReference>
<dbReference type="InterPro" id="IPR010624">
    <property type="entry name" value="KaiC_dom"/>
</dbReference>
<dbReference type="InterPro" id="IPR027417">
    <property type="entry name" value="P-loop_NTPase"/>
</dbReference>
<dbReference type="AlphaFoldDB" id="A0A0F9EDH9"/>
<feature type="non-terminal residue" evidence="2">
    <location>
        <position position="1"/>
    </location>
</feature>
<feature type="domain" description="KaiC" evidence="1">
    <location>
        <begin position="5"/>
        <end position="244"/>
    </location>
</feature>
<dbReference type="PROSITE" id="PS51146">
    <property type="entry name" value="KAIC"/>
    <property type="match status" value="1"/>
</dbReference>
<evidence type="ECO:0000313" key="2">
    <source>
        <dbReference type="EMBL" id="KKL64256.1"/>
    </source>
</evidence>
<dbReference type="Gene3D" id="3.40.50.300">
    <property type="entry name" value="P-loop containing nucleotide triphosphate hydrolases"/>
    <property type="match status" value="1"/>
</dbReference>
<reference evidence="2" key="1">
    <citation type="journal article" date="2015" name="Nature">
        <title>Complex archaea that bridge the gap between prokaryotes and eukaryotes.</title>
        <authorList>
            <person name="Spang A."/>
            <person name="Saw J.H."/>
            <person name="Jorgensen S.L."/>
            <person name="Zaremba-Niedzwiedzka K."/>
            <person name="Martijn J."/>
            <person name="Lind A.E."/>
            <person name="van Eijk R."/>
            <person name="Schleper C."/>
            <person name="Guy L."/>
            <person name="Ettema T.J."/>
        </authorList>
    </citation>
    <scope>NUCLEOTIDE SEQUENCE</scope>
</reference>
<proteinExistence type="predicted"/>
<sequence>ELTYTKVRTGIPGFDTIISGGLREGRSIVVCGPPGSGKTTFGLQYLYSGAKDFDEPGVFVTLSQSAEEITKDCKQFGWDIQDLMVQGKLLIIDARPFKIQEGFVALDESLYRGESVPFEHLTQLILSGIKRIDAKRLVVDSLTVLGMQYSNNFYMRQGMQGLMQALEDYKCTSILVTEQPHKDEIPVEWYVASGIVMMQHVRKEDTMERTIQVLKLRGVRHDDQIYPLKLDENGLRVLHPKLTT</sequence>
<comment type="caution">
    <text evidence="2">The sequence shown here is derived from an EMBL/GenBank/DDBJ whole genome shotgun (WGS) entry which is preliminary data.</text>
</comment>
<dbReference type="InterPro" id="IPR051347">
    <property type="entry name" value="Circadian_clock_KaiC-rel"/>
</dbReference>
<dbReference type="SUPFAM" id="SSF52540">
    <property type="entry name" value="P-loop containing nucleoside triphosphate hydrolases"/>
    <property type="match status" value="1"/>
</dbReference>
<dbReference type="PANTHER" id="PTHR42926">
    <property type="match status" value="1"/>
</dbReference>
<protein>
    <recommendedName>
        <fullName evidence="1">KaiC domain-containing protein</fullName>
    </recommendedName>
</protein>
<dbReference type="EMBL" id="LAZR01027899">
    <property type="protein sequence ID" value="KKL64256.1"/>
    <property type="molecule type" value="Genomic_DNA"/>
</dbReference>
<dbReference type="InterPro" id="IPR014774">
    <property type="entry name" value="KaiC-like_dom"/>
</dbReference>
<organism evidence="2">
    <name type="scientific">marine sediment metagenome</name>
    <dbReference type="NCBI Taxonomy" id="412755"/>
    <lineage>
        <taxon>unclassified sequences</taxon>
        <taxon>metagenomes</taxon>
        <taxon>ecological metagenomes</taxon>
    </lineage>
</organism>